<dbReference type="GO" id="GO:0005524">
    <property type="term" value="F:ATP binding"/>
    <property type="evidence" value="ECO:0007669"/>
    <property type="project" value="InterPro"/>
</dbReference>
<evidence type="ECO:0000256" key="6">
    <source>
        <dbReference type="PROSITE-ProRule" id="PRU00504"/>
    </source>
</evidence>
<keyword evidence="2" id="KW-0677">Repeat</keyword>
<evidence type="ECO:0000313" key="10">
    <source>
        <dbReference type="Proteomes" id="UP001174909"/>
    </source>
</evidence>
<dbReference type="InterPro" id="IPR014756">
    <property type="entry name" value="Ig_E-set"/>
</dbReference>
<feature type="region of interest" description="Disordered" evidence="7">
    <location>
        <begin position="199"/>
        <end position="227"/>
    </location>
</feature>
<dbReference type="GO" id="GO:0008270">
    <property type="term" value="F:zinc ion binding"/>
    <property type="evidence" value="ECO:0007669"/>
    <property type="project" value="UniProtKB-KW"/>
</dbReference>
<evidence type="ECO:0000256" key="5">
    <source>
        <dbReference type="PROSITE-ProRule" id="PRU00087"/>
    </source>
</evidence>
<dbReference type="Gene3D" id="2.120.10.30">
    <property type="entry name" value="TolB, C-terminal domain"/>
    <property type="match status" value="2"/>
</dbReference>
<dbReference type="GO" id="GO:0000209">
    <property type="term" value="P:protein polyubiquitination"/>
    <property type="evidence" value="ECO:0007669"/>
    <property type="project" value="TreeGrafter"/>
</dbReference>
<dbReference type="PROSITE" id="PS50194">
    <property type="entry name" value="FILAMIN_REPEAT"/>
    <property type="match status" value="1"/>
</dbReference>
<dbReference type="SUPFAM" id="SSF56112">
    <property type="entry name" value="Protein kinase-like (PK-like)"/>
    <property type="match status" value="1"/>
</dbReference>
<dbReference type="Pfam" id="PF00630">
    <property type="entry name" value="Filamin"/>
    <property type="match status" value="1"/>
</dbReference>
<feature type="repeat" description="NHL" evidence="6">
    <location>
        <begin position="487"/>
        <end position="529"/>
    </location>
</feature>
<keyword evidence="1" id="KW-0479">Metal-binding</keyword>
<dbReference type="SUPFAM" id="SSF101898">
    <property type="entry name" value="NHL repeat"/>
    <property type="match status" value="1"/>
</dbReference>
<dbReference type="InterPro" id="IPR017868">
    <property type="entry name" value="Filamin/ABP280_repeat-like"/>
</dbReference>
<dbReference type="Gene3D" id="1.10.510.10">
    <property type="entry name" value="Transferase(Phosphotransferase) domain 1"/>
    <property type="match status" value="1"/>
</dbReference>
<proteinExistence type="predicted"/>
<dbReference type="InterPro" id="IPR000719">
    <property type="entry name" value="Prot_kinase_dom"/>
</dbReference>
<comment type="caution">
    <text evidence="9">The sequence shown here is derived from an EMBL/GenBank/DDBJ whole genome shotgun (WGS) entry which is preliminary data.</text>
</comment>
<accession>A0AA35QZ39</accession>
<dbReference type="InterPro" id="IPR011009">
    <property type="entry name" value="Kinase-like_dom_sf"/>
</dbReference>
<dbReference type="InterPro" id="IPR001258">
    <property type="entry name" value="NHL_repeat"/>
</dbReference>
<dbReference type="Proteomes" id="UP001174909">
    <property type="component" value="Unassembled WGS sequence"/>
</dbReference>
<sequence>MPPEASAPAASNIEMSKYDASVDIFSIGVVSIFTIGEIFPCDPLAPNFADEKSGVVVARTELQRRSHYMRNVNEQLRACGQLRGDHSLIRLIQQCLQNFPSKRPGIREVLRLLEDARAGFRYEGSERNKRELVRALQTQPRNQNLERVLRDLVTENAHLQSRVQTELAAAQLQLRRNEEHLQATEKEMQTLRQELTRKETELTGKEAESTRNKAELTRKEAELTRKEAEVTRAEETIRREQQQIQEMRQRETELVQAKDREIALLQQQQGGKHSYTYQVSGPGLTSATVNQPTHVLVQLTDSSGRPYSLPLNVTAQVKLVSKATPTNTHEATPTRTWWPWSKKQPEKQVLVAMTSPSQYEVSYTPVSRGQHKLHVQVNDREINGSPFTVTVYPDPRQLGHPVRTVTGLNCPYGIAFNSHQEMIVSECEGHRVSIFDIRGQKIRIFGSRGDSPDQMVLPAGIATDDTDNIYVSSEHKLQKFTSRGELIKCIGRRGSKEWEFNDPRGVTLCANQVFVCDRDNHRIQVFDLDLNFVRSIGSHGKGRGEFNSPLDVKFDTARNLYVAEWGNGRVQVMDTRGQFIRLFGQEGEGKLREPSGLHIIADTYVYVSDLSGHCIVVYETSGQFVTSFGRPGQKEGEFHGPYCITSCVDAFIHVCDYWNNRVEIF</sequence>
<dbReference type="InterPro" id="IPR001298">
    <property type="entry name" value="Filamin/ABP280_rpt"/>
</dbReference>
<organism evidence="9 10">
    <name type="scientific">Geodia barretti</name>
    <name type="common">Barrett's horny sponge</name>
    <dbReference type="NCBI Taxonomy" id="519541"/>
    <lineage>
        <taxon>Eukaryota</taxon>
        <taxon>Metazoa</taxon>
        <taxon>Porifera</taxon>
        <taxon>Demospongiae</taxon>
        <taxon>Heteroscleromorpha</taxon>
        <taxon>Tetractinellida</taxon>
        <taxon>Astrophorina</taxon>
        <taxon>Geodiidae</taxon>
        <taxon>Geodia</taxon>
    </lineage>
</organism>
<name>A0AA35QZ39_GEOBA</name>
<dbReference type="GO" id="GO:0005737">
    <property type="term" value="C:cytoplasm"/>
    <property type="evidence" value="ECO:0007669"/>
    <property type="project" value="UniProtKB-SubCell"/>
</dbReference>
<evidence type="ECO:0000256" key="2">
    <source>
        <dbReference type="ARBA" id="ARBA00022737"/>
    </source>
</evidence>
<dbReference type="PROSITE" id="PS51125">
    <property type="entry name" value="NHL"/>
    <property type="match status" value="2"/>
</dbReference>
<evidence type="ECO:0000259" key="8">
    <source>
        <dbReference type="PROSITE" id="PS50011"/>
    </source>
</evidence>
<dbReference type="Pfam" id="PF01436">
    <property type="entry name" value="NHL"/>
    <property type="match status" value="1"/>
</dbReference>
<dbReference type="GO" id="GO:0061630">
    <property type="term" value="F:ubiquitin protein ligase activity"/>
    <property type="evidence" value="ECO:0007669"/>
    <property type="project" value="TreeGrafter"/>
</dbReference>
<keyword evidence="3" id="KW-0863">Zinc-finger</keyword>
<dbReference type="SMART" id="SM00557">
    <property type="entry name" value="IG_FLMN"/>
    <property type="match status" value="1"/>
</dbReference>
<evidence type="ECO:0000313" key="9">
    <source>
        <dbReference type="EMBL" id="CAI7996645.1"/>
    </source>
</evidence>
<dbReference type="AlphaFoldDB" id="A0AA35QZ39"/>
<evidence type="ECO:0000256" key="1">
    <source>
        <dbReference type="ARBA" id="ARBA00022723"/>
    </source>
</evidence>
<evidence type="ECO:0000256" key="4">
    <source>
        <dbReference type="ARBA" id="ARBA00022833"/>
    </source>
</evidence>
<feature type="repeat" description="NHL" evidence="6">
    <location>
        <begin position="533"/>
        <end position="576"/>
    </location>
</feature>
<dbReference type="CDD" id="cd05819">
    <property type="entry name" value="NHL"/>
    <property type="match status" value="1"/>
</dbReference>
<dbReference type="SUPFAM" id="SSF81296">
    <property type="entry name" value="E set domains"/>
    <property type="match status" value="1"/>
</dbReference>
<dbReference type="GO" id="GO:0043161">
    <property type="term" value="P:proteasome-mediated ubiquitin-dependent protein catabolic process"/>
    <property type="evidence" value="ECO:0007669"/>
    <property type="project" value="TreeGrafter"/>
</dbReference>
<dbReference type="PROSITE" id="PS50011">
    <property type="entry name" value="PROTEIN_KINASE_DOM"/>
    <property type="match status" value="1"/>
</dbReference>
<reference evidence="9" key="1">
    <citation type="submission" date="2023-03" db="EMBL/GenBank/DDBJ databases">
        <authorList>
            <person name="Steffen K."/>
            <person name="Cardenas P."/>
        </authorList>
    </citation>
    <scope>NUCLEOTIDE SEQUENCE</scope>
</reference>
<feature type="domain" description="Protein kinase" evidence="8">
    <location>
        <begin position="1"/>
        <end position="120"/>
    </location>
</feature>
<evidence type="ECO:0000256" key="3">
    <source>
        <dbReference type="ARBA" id="ARBA00022771"/>
    </source>
</evidence>
<dbReference type="Gene3D" id="2.60.40.10">
    <property type="entry name" value="Immunoglobulins"/>
    <property type="match status" value="1"/>
</dbReference>
<dbReference type="InterPro" id="IPR011042">
    <property type="entry name" value="6-blade_b-propeller_TolB-like"/>
</dbReference>
<gene>
    <name evidence="9" type="ORF">GBAR_LOCUS1913</name>
</gene>
<protein>
    <submittedName>
        <fullName evidence="9">E3 ubiquitin-protein ligase TRIM71</fullName>
    </submittedName>
</protein>
<keyword evidence="4" id="KW-0862">Zinc</keyword>
<dbReference type="PANTHER" id="PTHR24104">
    <property type="entry name" value="E3 UBIQUITIN-PROTEIN LIGASE NHLRC1-RELATED"/>
    <property type="match status" value="1"/>
</dbReference>
<evidence type="ECO:0000256" key="7">
    <source>
        <dbReference type="SAM" id="MobiDB-lite"/>
    </source>
</evidence>
<dbReference type="InterPro" id="IPR050952">
    <property type="entry name" value="TRIM-NHL_E3_ligases"/>
</dbReference>
<dbReference type="InterPro" id="IPR013783">
    <property type="entry name" value="Ig-like_fold"/>
</dbReference>
<dbReference type="GO" id="GO:0004672">
    <property type="term" value="F:protein kinase activity"/>
    <property type="evidence" value="ECO:0007669"/>
    <property type="project" value="InterPro"/>
</dbReference>
<dbReference type="PANTHER" id="PTHR24104:SF25">
    <property type="entry name" value="PROTEIN LIN-41"/>
    <property type="match status" value="1"/>
</dbReference>
<keyword evidence="10" id="KW-1185">Reference proteome</keyword>
<feature type="repeat" description="Filamin" evidence="5">
    <location>
        <begin position="278"/>
        <end position="391"/>
    </location>
</feature>
<dbReference type="EMBL" id="CASHTH010000275">
    <property type="protein sequence ID" value="CAI7996645.1"/>
    <property type="molecule type" value="Genomic_DNA"/>
</dbReference>